<dbReference type="Proteomes" id="UP000039021">
    <property type="component" value="Unassembled WGS sequence"/>
</dbReference>
<reference evidence="2" key="1">
    <citation type="submission" date="2015-03" db="EMBL/GenBank/DDBJ databases">
        <authorList>
            <consortium name="Pathogen Informatics"/>
        </authorList>
    </citation>
    <scope>NUCLEOTIDE SEQUENCE [LARGE SCALE GENOMIC DNA]</scope>
    <source>
        <strain evidence="2">N09902308</strain>
    </source>
</reference>
<evidence type="ECO:0000313" key="1">
    <source>
        <dbReference type="EMBL" id="COZ73266.1"/>
    </source>
</evidence>
<gene>
    <name evidence="1" type="primary">vapB4</name>
    <name evidence="1" type="ORF">ERS007739_04076</name>
</gene>
<dbReference type="EMBL" id="CSBK01002340">
    <property type="protein sequence ID" value="COZ73266.1"/>
    <property type="molecule type" value="Genomic_DNA"/>
</dbReference>
<protein>
    <submittedName>
        <fullName evidence="1">Conserved protein of uncharacterized function, possible antitoxin VapB4</fullName>
    </submittedName>
</protein>
<evidence type="ECO:0000313" key="2">
    <source>
        <dbReference type="Proteomes" id="UP000039021"/>
    </source>
</evidence>
<sequence>MIGELVRLGPDTTNLGEELRETLTQTTDDVRW</sequence>
<proteinExistence type="predicted"/>
<organism evidence="1 2">
    <name type="scientific">Mycobacterium tuberculosis</name>
    <dbReference type="NCBI Taxonomy" id="1773"/>
    <lineage>
        <taxon>Bacteria</taxon>
        <taxon>Bacillati</taxon>
        <taxon>Actinomycetota</taxon>
        <taxon>Actinomycetes</taxon>
        <taxon>Mycobacteriales</taxon>
        <taxon>Mycobacteriaceae</taxon>
        <taxon>Mycobacterium</taxon>
        <taxon>Mycobacterium tuberculosis complex</taxon>
    </lineage>
</organism>
<dbReference type="AlphaFoldDB" id="A0A916LFF1"/>
<comment type="caution">
    <text evidence="1">The sequence shown here is derived from an EMBL/GenBank/DDBJ whole genome shotgun (WGS) entry which is preliminary data.</text>
</comment>
<accession>A0A916LFF1</accession>
<name>A0A916LFF1_MYCTX</name>